<dbReference type="AlphaFoldDB" id="A0A2N5HDU0"/>
<gene>
    <name evidence="3" type="ORF">CVD27_13495</name>
</gene>
<dbReference type="CDD" id="cd00077">
    <property type="entry name" value="HDc"/>
    <property type="match status" value="1"/>
</dbReference>
<evidence type="ECO:0000259" key="2">
    <source>
        <dbReference type="PROSITE" id="PS51832"/>
    </source>
</evidence>
<dbReference type="InterPro" id="IPR014710">
    <property type="entry name" value="RmlC-like_jellyroll"/>
</dbReference>
<dbReference type="InterPro" id="IPR006675">
    <property type="entry name" value="HDIG_dom"/>
</dbReference>
<reference evidence="3 4" key="1">
    <citation type="submission" date="2017-11" db="EMBL/GenBank/DDBJ databases">
        <title>Comparitive Functional Genomics of Dry Heat Resistant strains isolated from the Viking Spacecraft.</title>
        <authorList>
            <person name="Seuylemezian A."/>
            <person name="Cooper K."/>
            <person name="Vaishampayan P."/>
        </authorList>
    </citation>
    <scope>NUCLEOTIDE SEQUENCE [LARGE SCALE GENOMIC DNA]</scope>
    <source>
        <strain evidence="3 4">V32-6</strain>
    </source>
</reference>
<sequence>MDGFTIGTKGNFLETVNFENNLEFSLISRGDGVEILHQSIEEGKLFYVYPSDNPKSLEFYYILSGEVECETDNKKYRLGPEDYFSARGLKEPIYFTALSKVTLLCVFTEQTFVHISKDITSLMEITKQVELKDRYTHKHNDRVANYSVKIAKKLKLSKEQLENLTVAATLHDIGKIHVPIEILNKPGRLTDEEFEIIKKHPIDGAKMVKDSYYHEIAPIIEQHHERINGTGYPYGLSGDDILLEARIIAVSDTFDAMTEDRVYRKGSREQIAIDELRRLAGSHYDKDVVAAFEQILKEEGRIS</sequence>
<dbReference type="Proteomes" id="UP000234950">
    <property type="component" value="Unassembled WGS sequence"/>
</dbReference>
<evidence type="ECO:0000259" key="1">
    <source>
        <dbReference type="PROSITE" id="PS51831"/>
    </source>
</evidence>
<dbReference type="InterPro" id="IPR003607">
    <property type="entry name" value="HD/PDEase_dom"/>
</dbReference>
<name>A0A2N5HDU0_9BACI</name>
<accession>A0A2N5HDU0</accession>
<dbReference type="RefSeq" id="WP_101648429.1">
    <property type="nucleotide sequence ID" value="NZ_PGVE01000052.1"/>
</dbReference>
<dbReference type="PROSITE" id="PS51831">
    <property type="entry name" value="HD"/>
    <property type="match status" value="1"/>
</dbReference>
<comment type="caution">
    <text evidence="3">The sequence shown here is derived from an EMBL/GenBank/DDBJ whole genome shotgun (WGS) entry which is preliminary data.</text>
</comment>
<dbReference type="Pfam" id="PF13487">
    <property type="entry name" value="HD_5"/>
    <property type="match status" value="1"/>
</dbReference>
<dbReference type="PROSITE" id="PS51832">
    <property type="entry name" value="HD_GYP"/>
    <property type="match status" value="1"/>
</dbReference>
<keyword evidence="3" id="KW-0378">Hydrolase</keyword>
<proteinExistence type="predicted"/>
<dbReference type="SUPFAM" id="SSF51182">
    <property type="entry name" value="RmlC-like cupins"/>
    <property type="match status" value="1"/>
</dbReference>
<feature type="domain" description="HD-GYP" evidence="2">
    <location>
        <begin position="114"/>
        <end position="303"/>
    </location>
</feature>
<dbReference type="SUPFAM" id="SSF109604">
    <property type="entry name" value="HD-domain/PDEase-like"/>
    <property type="match status" value="1"/>
</dbReference>
<dbReference type="Gene3D" id="2.60.120.10">
    <property type="entry name" value="Jelly Rolls"/>
    <property type="match status" value="1"/>
</dbReference>
<dbReference type="NCBIfam" id="TIGR00277">
    <property type="entry name" value="HDIG"/>
    <property type="match status" value="1"/>
</dbReference>
<dbReference type="GO" id="GO:0016787">
    <property type="term" value="F:hydrolase activity"/>
    <property type="evidence" value="ECO:0007669"/>
    <property type="project" value="UniProtKB-KW"/>
</dbReference>
<dbReference type="InterPro" id="IPR011051">
    <property type="entry name" value="RmlC_Cupin_sf"/>
</dbReference>
<feature type="domain" description="HD" evidence="1">
    <location>
        <begin position="136"/>
        <end position="257"/>
    </location>
</feature>
<dbReference type="InterPro" id="IPR037522">
    <property type="entry name" value="HD_GYP_dom"/>
</dbReference>
<dbReference type="InterPro" id="IPR006674">
    <property type="entry name" value="HD_domain"/>
</dbReference>
<dbReference type="Gene3D" id="1.10.3210.10">
    <property type="entry name" value="Hypothetical protein af1432"/>
    <property type="match status" value="1"/>
</dbReference>
<protein>
    <submittedName>
        <fullName evidence="3">Phosphohydrolase</fullName>
    </submittedName>
</protein>
<dbReference type="OrthoDB" id="9759601at2"/>
<organism evidence="3 4">
    <name type="scientific">Neobacillus cucumis</name>
    <dbReference type="NCBI Taxonomy" id="1740721"/>
    <lineage>
        <taxon>Bacteria</taxon>
        <taxon>Bacillati</taxon>
        <taxon>Bacillota</taxon>
        <taxon>Bacilli</taxon>
        <taxon>Bacillales</taxon>
        <taxon>Bacillaceae</taxon>
        <taxon>Neobacillus</taxon>
    </lineage>
</organism>
<keyword evidence="4" id="KW-1185">Reference proteome</keyword>
<dbReference type="EMBL" id="PGVE01000052">
    <property type="protein sequence ID" value="PLS03682.1"/>
    <property type="molecule type" value="Genomic_DNA"/>
</dbReference>
<dbReference type="PANTHER" id="PTHR43155:SF2">
    <property type="entry name" value="CYCLIC DI-GMP PHOSPHODIESTERASE PA4108"/>
    <property type="match status" value="1"/>
</dbReference>
<evidence type="ECO:0000313" key="4">
    <source>
        <dbReference type="Proteomes" id="UP000234950"/>
    </source>
</evidence>
<dbReference type="PANTHER" id="PTHR43155">
    <property type="entry name" value="CYCLIC DI-GMP PHOSPHODIESTERASE PA4108-RELATED"/>
    <property type="match status" value="1"/>
</dbReference>
<dbReference type="SMART" id="SM00471">
    <property type="entry name" value="HDc"/>
    <property type="match status" value="1"/>
</dbReference>
<evidence type="ECO:0000313" key="3">
    <source>
        <dbReference type="EMBL" id="PLS03682.1"/>
    </source>
</evidence>